<gene>
    <name evidence="1" type="ORF">LX83_005068</name>
</gene>
<name>A0AAE3GHD2_9PSEU</name>
<dbReference type="RefSeq" id="WP_253775826.1">
    <property type="nucleotide sequence ID" value="NZ_JAMTCK010000013.1"/>
</dbReference>
<dbReference type="InterPro" id="IPR046074">
    <property type="entry name" value="DUF6092"/>
</dbReference>
<organism evidence="1 2">
    <name type="scientific">Goodfellowiella coeruleoviolacea</name>
    <dbReference type="NCBI Taxonomy" id="334858"/>
    <lineage>
        <taxon>Bacteria</taxon>
        <taxon>Bacillati</taxon>
        <taxon>Actinomycetota</taxon>
        <taxon>Actinomycetes</taxon>
        <taxon>Pseudonocardiales</taxon>
        <taxon>Pseudonocardiaceae</taxon>
        <taxon>Goodfellowiella</taxon>
    </lineage>
</organism>
<keyword evidence="2" id="KW-1185">Reference proteome</keyword>
<proteinExistence type="predicted"/>
<dbReference type="EMBL" id="JAMTCK010000013">
    <property type="protein sequence ID" value="MCP2168190.1"/>
    <property type="molecule type" value="Genomic_DNA"/>
</dbReference>
<reference evidence="1" key="1">
    <citation type="submission" date="2022-06" db="EMBL/GenBank/DDBJ databases">
        <title>Genomic Encyclopedia of Archaeal and Bacterial Type Strains, Phase II (KMG-II): from individual species to whole genera.</title>
        <authorList>
            <person name="Goeker M."/>
        </authorList>
    </citation>
    <scope>NUCLEOTIDE SEQUENCE</scope>
    <source>
        <strain evidence="1">DSM 43935</strain>
    </source>
</reference>
<accession>A0AAE3GHD2</accession>
<evidence type="ECO:0000313" key="1">
    <source>
        <dbReference type="EMBL" id="MCP2168190.1"/>
    </source>
</evidence>
<protein>
    <submittedName>
        <fullName evidence="1">Uncharacterized protein</fullName>
    </submittedName>
</protein>
<comment type="caution">
    <text evidence="1">The sequence shown here is derived from an EMBL/GenBank/DDBJ whole genome shotgun (WGS) entry which is preliminary data.</text>
</comment>
<dbReference type="Proteomes" id="UP001206128">
    <property type="component" value="Unassembled WGS sequence"/>
</dbReference>
<dbReference type="Pfam" id="PF19585">
    <property type="entry name" value="DUF6092"/>
    <property type="match status" value="1"/>
</dbReference>
<sequence>MKPGSDPVSPELREGIALLAAYLLSSGRRLLEETPGYALYRLLEGARRALELLETAGEATPDLVAVRSQLDGVVFGPPADRDFATLLDNLCAGLVTALTQPDTAAEPAP</sequence>
<dbReference type="AlphaFoldDB" id="A0AAE3GHD2"/>
<evidence type="ECO:0000313" key="2">
    <source>
        <dbReference type="Proteomes" id="UP001206128"/>
    </source>
</evidence>